<organism evidence="1">
    <name type="scientific">uncultured Caudovirales phage</name>
    <dbReference type="NCBI Taxonomy" id="2100421"/>
    <lineage>
        <taxon>Viruses</taxon>
        <taxon>Duplodnaviria</taxon>
        <taxon>Heunggongvirae</taxon>
        <taxon>Uroviricota</taxon>
        <taxon>Caudoviricetes</taxon>
        <taxon>Peduoviridae</taxon>
        <taxon>Maltschvirus</taxon>
        <taxon>Maltschvirus maltsch</taxon>
    </lineage>
</organism>
<name>A0A6J7X4M2_9CAUD</name>
<sequence>MEAEEHFKKMRAESQEKVIELFKALEAHPTVEGAVASMQVDWLKVFGPGYKKRHMLKLMTEFEERKKPLAWFPNLSLQWMESNKKGDQSA</sequence>
<protein>
    <submittedName>
        <fullName evidence="1">Uncharacterized protein</fullName>
    </submittedName>
</protein>
<accession>A0A6J7X4M2</accession>
<reference evidence="1" key="1">
    <citation type="submission" date="2020-05" db="EMBL/GenBank/DDBJ databases">
        <authorList>
            <person name="Chiriac C."/>
            <person name="Salcher M."/>
            <person name="Ghai R."/>
            <person name="Kavagutti S V."/>
        </authorList>
    </citation>
    <scope>NUCLEOTIDE SEQUENCE</scope>
</reference>
<proteinExistence type="predicted"/>
<evidence type="ECO:0000313" key="1">
    <source>
        <dbReference type="EMBL" id="CAB5223984.1"/>
    </source>
</evidence>
<gene>
    <name evidence="1" type="ORF">UFOVP390_25</name>
</gene>
<dbReference type="EMBL" id="LR798323">
    <property type="protein sequence ID" value="CAB5223984.1"/>
    <property type="molecule type" value="Genomic_DNA"/>
</dbReference>